<dbReference type="Gene3D" id="3.40.50.720">
    <property type="entry name" value="NAD(P)-binding Rossmann-like Domain"/>
    <property type="match status" value="1"/>
</dbReference>
<organism evidence="3 4">
    <name type="scientific">Pseudooceanicola albus</name>
    <dbReference type="NCBI Taxonomy" id="2692189"/>
    <lineage>
        <taxon>Bacteria</taxon>
        <taxon>Pseudomonadati</taxon>
        <taxon>Pseudomonadota</taxon>
        <taxon>Alphaproteobacteria</taxon>
        <taxon>Rhodobacterales</taxon>
        <taxon>Paracoccaceae</taxon>
        <taxon>Pseudooceanicola</taxon>
    </lineage>
</organism>
<comment type="similarity">
    <text evidence="1">Belongs to the short-chain dehydrogenases/reductases (SDR) family.</text>
</comment>
<dbReference type="FunFam" id="3.40.50.720:FF:000084">
    <property type="entry name" value="Short-chain dehydrogenase reductase"/>
    <property type="match status" value="1"/>
</dbReference>
<dbReference type="EMBL" id="WUMU01000039">
    <property type="protein sequence ID" value="MXN20951.1"/>
    <property type="molecule type" value="Genomic_DNA"/>
</dbReference>
<dbReference type="InterPro" id="IPR002347">
    <property type="entry name" value="SDR_fam"/>
</dbReference>
<comment type="caution">
    <text evidence="3">The sequence shown here is derived from an EMBL/GenBank/DDBJ whole genome shotgun (WGS) entry which is preliminary data.</text>
</comment>
<dbReference type="Pfam" id="PF13561">
    <property type="entry name" value="adh_short_C2"/>
    <property type="match status" value="1"/>
</dbReference>
<evidence type="ECO:0000313" key="4">
    <source>
        <dbReference type="Proteomes" id="UP000477911"/>
    </source>
</evidence>
<dbReference type="GO" id="GO:0016491">
    <property type="term" value="F:oxidoreductase activity"/>
    <property type="evidence" value="ECO:0007669"/>
    <property type="project" value="UniProtKB-KW"/>
</dbReference>
<reference evidence="3 4" key="1">
    <citation type="submission" date="2019-12" db="EMBL/GenBank/DDBJ databases">
        <authorList>
            <person name="Li M."/>
        </authorList>
    </citation>
    <scope>NUCLEOTIDE SEQUENCE [LARGE SCALE GENOMIC DNA]</scope>
    <source>
        <strain evidence="3 4">GBMRC 2024</strain>
    </source>
</reference>
<dbReference type="PANTHER" id="PTHR43477">
    <property type="entry name" value="DIHYDROANTICAPSIN 7-DEHYDROGENASE"/>
    <property type="match status" value="1"/>
</dbReference>
<gene>
    <name evidence="3" type="ORF">GR170_24255</name>
</gene>
<accession>A0A6L7GAA3</accession>
<dbReference type="PRINTS" id="PR00081">
    <property type="entry name" value="GDHRDH"/>
</dbReference>
<keyword evidence="4" id="KW-1185">Reference proteome</keyword>
<evidence type="ECO:0000313" key="3">
    <source>
        <dbReference type="EMBL" id="MXN20951.1"/>
    </source>
</evidence>
<dbReference type="Proteomes" id="UP000477911">
    <property type="component" value="Unassembled WGS sequence"/>
</dbReference>
<evidence type="ECO:0000256" key="1">
    <source>
        <dbReference type="ARBA" id="ARBA00006484"/>
    </source>
</evidence>
<dbReference type="CDD" id="cd05233">
    <property type="entry name" value="SDR_c"/>
    <property type="match status" value="1"/>
</dbReference>
<proteinExistence type="inferred from homology"/>
<protein>
    <submittedName>
        <fullName evidence="3">SDR family oxidoreductase</fullName>
    </submittedName>
</protein>
<evidence type="ECO:0000256" key="2">
    <source>
        <dbReference type="ARBA" id="ARBA00023002"/>
    </source>
</evidence>
<sequence length="249" mass="25813">MTNRLKGKRAVVTGAGRGIGREIARMMVAEGAAVLAVDITAEPLLELQTITPGLTAHPTDLTDEAAVAQLAQAAAGIFDGALDILVNAAGICRFAPLPEMTLPDFQLTLRGEVETAFLASRALWPLLVASGRASVVNFASANAHTALLGLPAIAHTAGKGAVLAMTRQIAMEGGPHGIRANTIAPGFTVTEETAQHLDTPLMAQVRAKCMVDRLGTTTDIGHLAIYLASDESLYVTGADLRIDGGATAW</sequence>
<dbReference type="AlphaFoldDB" id="A0A6L7GAA3"/>
<name>A0A6L7GAA3_9RHOB</name>
<dbReference type="PRINTS" id="PR00080">
    <property type="entry name" value="SDRFAMILY"/>
</dbReference>
<keyword evidence="2" id="KW-0560">Oxidoreductase</keyword>
<dbReference type="InterPro" id="IPR036291">
    <property type="entry name" value="NAD(P)-bd_dom_sf"/>
</dbReference>
<dbReference type="RefSeq" id="WP_160897069.1">
    <property type="nucleotide sequence ID" value="NZ_WUMU01000039.1"/>
</dbReference>
<dbReference type="PANTHER" id="PTHR43477:SF1">
    <property type="entry name" value="DIHYDROANTICAPSIN 7-DEHYDROGENASE"/>
    <property type="match status" value="1"/>
</dbReference>
<dbReference type="InterPro" id="IPR051122">
    <property type="entry name" value="SDR_DHRS6-like"/>
</dbReference>
<dbReference type="SUPFAM" id="SSF51735">
    <property type="entry name" value="NAD(P)-binding Rossmann-fold domains"/>
    <property type="match status" value="1"/>
</dbReference>